<keyword evidence="7 9" id="KW-0326">Glycosidase</keyword>
<comment type="similarity">
    <text evidence="2 9">Belongs to the glycosyl hydrolase 10 (cellulase F) family.</text>
</comment>
<dbReference type="AlphaFoldDB" id="A0A2U0SDN0"/>
<evidence type="ECO:0000256" key="9">
    <source>
        <dbReference type="RuleBase" id="RU361174"/>
    </source>
</evidence>
<keyword evidence="4 10" id="KW-0732">Signal</keyword>
<evidence type="ECO:0000259" key="11">
    <source>
        <dbReference type="PROSITE" id="PS51760"/>
    </source>
</evidence>
<evidence type="ECO:0000256" key="6">
    <source>
        <dbReference type="ARBA" id="ARBA00023277"/>
    </source>
</evidence>
<dbReference type="SMART" id="SM00633">
    <property type="entry name" value="Glyco_10"/>
    <property type="match status" value="1"/>
</dbReference>
<dbReference type="InterPro" id="IPR017853">
    <property type="entry name" value="GH"/>
</dbReference>
<dbReference type="Proteomes" id="UP000245890">
    <property type="component" value="Unassembled WGS sequence"/>
</dbReference>
<dbReference type="PRINTS" id="PR00134">
    <property type="entry name" value="GLHYDRLASE10"/>
</dbReference>
<organism evidence="12 13">
    <name type="scientific">Sphingomonas pokkalii</name>
    <dbReference type="NCBI Taxonomy" id="2175090"/>
    <lineage>
        <taxon>Bacteria</taxon>
        <taxon>Pseudomonadati</taxon>
        <taxon>Pseudomonadota</taxon>
        <taxon>Alphaproteobacteria</taxon>
        <taxon>Sphingomonadales</taxon>
        <taxon>Sphingomonadaceae</taxon>
        <taxon>Sphingomonas</taxon>
    </lineage>
</organism>
<dbReference type="PANTHER" id="PTHR31490">
    <property type="entry name" value="GLYCOSYL HYDROLASE"/>
    <property type="match status" value="1"/>
</dbReference>
<dbReference type="OrthoDB" id="9815836at2"/>
<evidence type="ECO:0000256" key="7">
    <source>
        <dbReference type="ARBA" id="ARBA00023295"/>
    </source>
</evidence>
<evidence type="ECO:0000256" key="10">
    <source>
        <dbReference type="SAM" id="SignalP"/>
    </source>
</evidence>
<evidence type="ECO:0000256" key="4">
    <source>
        <dbReference type="ARBA" id="ARBA00022729"/>
    </source>
</evidence>
<dbReference type="PANTHER" id="PTHR31490:SF88">
    <property type="entry name" value="BETA-XYLANASE"/>
    <property type="match status" value="1"/>
</dbReference>
<evidence type="ECO:0000256" key="2">
    <source>
        <dbReference type="ARBA" id="ARBA00007495"/>
    </source>
</evidence>
<sequence>MIANRATRRGILGGAMAVAAAMPISARASSAIPGLNTIAGRRGMRFGSAFAWSPPDADAGSFANPAYAALLQRDCGILVAENQMKWQALRPSADRFDFAQFDAMLDWAEAHHMAMRGHTLLWHKTQYFPRWLNGYDFGATPRREAERVLDTHIRTVCGRYGTRIGSYDVVNETVDEKTGALRDTSLSRAFGGTEPMLDRAFQTARAAAPHAQLVYNDYMSWEPGNEAHRAGVLRLLEGFRKRGVPVDALGVQSHIEPLGEGTPGQMAARQEKPWRAFLDSVTAMGYDLLITEFDVADQQLPTDFATRDRIVAEYAGIYLDILLGYPQLRDVLAWGMCDKYSWLNGFKPRRDGTGTRVTPYDTRFRPKPLRDMIARKLMKAAARA</sequence>
<dbReference type="Pfam" id="PF00331">
    <property type="entry name" value="Glyco_hydro_10"/>
    <property type="match status" value="1"/>
</dbReference>
<evidence type="ECO:0000256" key="3">
    <source>
        <dbReference type="ARBA" id="ARBA00022651"/>
    </source>
</evidence>
<dbReference type="InterPro" id="IPR006311">
    <property type="entry name" value="TAT_signal"/>
</dbReference>
<dbReference type="InterPro" id="IPR044846">
    <property type="entry name" value="GH10"/>
</dbReference>
<proteinExistence type="inferred from homology"/>
<feature type="chain" id="PRO_5015507030" description="Beta-xylanase" evidence="10">
    <location>
        <begin position="31"/>
        <end position="384"/>
    </location>
</feature>
<keyword evidence="6 9" id="KW-0119">Carbohydrate metabolism</keyword>
<reference evidence="12 13" key="1">
    <citation type="submission" date="2018-05" db="EMBL/GenBank/DDBJ databases">
        <title>Description of Sphingomonas pokkalii sp nov, isolated from the rhizosphere of saline tolerant pokkali rice and its draft genome analysis.</title>
        <authorList>
            <person name="Menon R."/>
            <person name="Kumari S."/>
            <person name="Rameshkumar N."/>
        </authorList>
    </citation>
    <scope>NUCLEOTIDE SEQUENCE [LARGE SCALE GENOMIC DNA]</scope>
    <source>
        <strain evidence="12 13">L3B27</strain>
    </source>
</reference>
<dbReference type="EC" id="3.2.1.8" evidence="9"/>
<feature type="signal peptide" evidence="10">
    <location>
        <begin position="1"/>
        <end position="30"/>
    </location>
</feature>
<dbReference type="SUPFAM" id="SSF51445">
    <property type="entry name" value="(Trans)glycosidases"/>
    <property type="match status" value="1"/>
</dbReference>
<keyword evidence="8 9" id="KW-0624">Polysaccharide degradation</keyword>
<dbReference type="Gene3D" id="3.20.20.80">
    <property type="entry name" value="Glycosidases"/>
    <property type="match status" value="1"/>
</dbReference>
<evidence type="ECO:0000313" key="12">
    <source>
        <dbReference type="EMBL" id="PVX29492.1"/>
    </source>
</evidence>
<comment type="catalytic activity">
    <reaction evidence="1 9">
        <text>Endohydrolysis of (1-&gt;4)-beta-D-xylosidic linkages in xylans.</text>
        <dbReference type="EC" id="3.2.1.8"/>
    </reaction>
</comment>
<dbReference type="PROSITE" id="PS51318">
    <property type="entry name" value="TAT"/>
    <property type="match status" value="1"/>
</dbReference>
<keyword evidence="13" id="KW-1185">Reference proteome</keyword>
<evidence type="ECO:0000313" key="13">
    <source>
        <dbReference type="Proteomes" id="UP000245890"/>
    </source>
</evidence>
<comment type="caution">
    <text evidence="12">The sequence shown here is derived from an EMBL/GenBank/DDBJ whole genome shotgun (WGS) entry which is preliminary data.</text>
</comment>
<protein>
    <recommendedName>
        <fullName evidence="9">Beta-xylanase</fullName>
        <ecNumber evidence="9">3.2.1.8</ecNumber>
    </recommendedName>
</protein>
<accession>A0A2U0SDN0</accession>
<dbReference type="EMBL" id="QENQ01000001">
    <property type="protein sequence ID" value="PVX29492.1"/>
    <property type="molecule type" value="Genomic_DNA"/>
</dbReference>
<dbReference type="RefSeq" id="WP_116468929.1">
    <property type="nucleotide sequence ID" value="NZ_QENQ01000001.1"/>
</dbReference>
<gene>
    <name evidence="12" type="ORF">DD559_09340</name>
</gene>
<keyword evidence="5 9" id="KW-0378">Hydrolase</keyword>
<dbReference type="GO" id="GO:0031176">
    <property type="term" value="F:endo-1,4-beta-xylanase activity"/>
    <property type="evidence" value="ECO:0007669"/>
    <property type="project" value="UniProtKB-EC"/>
</dbReference>
<evidence type="ECO:0000256" key="8">
    <source>
        <dbReference type="ARBA" id="ARBA00023326"/>
    </source>
</evidence>
<dbReference type="GO" id="GO:0045493">
    <property type="term" value="P:xylan catabolic process"/>
    <property type="evidence" value="ECO:0007669"/>
    <property type="project" value="UniProtKB-KW"/>
</dbReference>
<dbReference type="InterPro" id="IPR001000">
    <property type="entry name" value="GH10_dom"/>
</dbReference>
<evidence type="ECO:0000256" key="5">
    <source>
        <dbReference type="ARBA" id="ARBA00022801"/>
    </source>
</evidence>
<dbReference type="PROSITE" id="PS51760">
    <property type="entry name" value="GH10_2"/>
    <property type="match status" value="1"/>
</dbReference>
<keyword evidence="3" id="KW-0858">Xylan degradation</keyword>
<evidence type="ECO:0000256" key="1">
    <source>
        <dbReference type="ARBA" id="ARBA00000681"/>
    </source>
</evidence>
<name>A0A2U0SDN0_9SPHN</name>
<feature type="domain" description="GH10" evidence="11">
    <location>
        <begin position="56"/>
        <end position="376"/>
    </location>
</feature>